<protein>
    <submittedName>
        <fullName evidence="1">Uncharacterized protein</fullName>
    </submittedName>
</protein>
<organism evidence="1 2">
    <name type="scientific">Nematostella vectensis</name>
    <name type="common">Starlet sea anemone</name>
    <dbReference type="NCBI Taxonomy" id="45351"/>
    <lineage>
        <taxon>Eukaryota</taxon>
        <taxon>Metazoa</taxon>
        <taxon>Cnidaria</taxon>
        <taxon>Anthozoa</taxon>
        <taxon>Hexacorallia</taxon>
        <taxon>Actiniaria</taxon>
        <taxon>Edwardsiidae</taxon>
        <taxon>Nematostella</taxon>
    </lineage>
</organism>
<dbReference type="Proteomes" id="UP000001593">
    <property type="component" value="Unassembled WGS sequence"/>
</dbReference>
<evidence type="ECO:0000313" key="1">
    <source>
        <dbReference type="EMBL" id="EDO33907.1"/>
    </source>
</evidence>
<name>A7SQV6_NEMVE</name>
<reference evidence="1 2" key="1">
    <citation type="journal article" date="2007" name="Science">
        <title>Sea anemone genome reveals ancestral eumetazoan gene repertoire and genomic organization.</title>
        <authorList>
            <person name="Putnam N.H."/>
            <person name="Srivastava M."/>
            <person name="Hellsten U."/>
            <person name="Dirks B."/>
            <person name="Chapman J."/>
            <person name="Salamov A."/>
            <person name="Terry A."/>
            <person name="Shapiro H."/>
            <person name="Lindquist E."/>
            <person name="Kapitonov V.V."/>
            <person name="Jurka J."/>
            <person name="Genikhovich G."/>
            <person name="Grigoriev I.V."/>
            <person name="Lucas S.M."/>
            <person name="Steele R.E."/>
            <person name="Finnerty J.R."/>
            <person name="Technau U."/>
            <person name="Martindale M.Q."/>
            <person name="Rokhsar D.S."/>
        </authorList>
    </citation>
    <scope>NUCLEOTIDE SEQUENCE [LARGE SCALE GENOMIC DNA]</scope>
    <source>
        <strain evidence="2">CH2 X CH6</strain>
    </source>
</reference>
<dbReference type="AlphaFoldDB" id="A7SQV6"/>
<dbReference type="InParanoid" id="A7SQV6"/>
<gene>
    <name evidence="1" type="ORF">NEMVEDRAFT_v1g246834</name>
</gene>
<dbReference type="HOGENOM" id="CLU_783697_0_0_1"/>
<evidence type="ECO:0000313" key="2">
    <source>
        <dbReference type="Proteomes" id="UP000001593"/>
    </source>
</evidence>
<proteinExistence type="predicted"/>
<dbReference type="OrthoDB" id="5949569at2759"/>
<dbReference type="EMBL" id="DS469751">
    <property type="protein sequence ID" value="EDO33907.1"/>
    <property type="molecule type" value="Genomic_DNA"/>
</dbReference>
<dbReference type="KEGG" id="nve:5505171"/>
<dbReference type="OMA" id="DAEANCH"/>
<accession>A7SQV6</accession>
<keyword evidence="2" id="KW-1185">Reference proteome</keyword>
<sequence>MERRRVHAGPINRRLYDLLVKCVKSKKKCGSDEVFYPSDEELKESGVFPRPRDGSSRSEKFKQWADRMDLKMDKVTKADALVHKFTGKLIVPVEEFENIIMKVHVGENEKHNDLRTTINLLIRNNYAMGNQHFGLNKAVIAYVVDSCQKCGLDSHTSNENSSPDVIVTPELPVIPNGAVKAIPSSPSMVAHKPDSTCVWFDKSAMANNQGLYPRLQTLITELRGEFALLLGGNREAKDRLIMKIFRLLDHISKHKDSLYKSYQMEGPYDQTFHEQVKEFVSHYQSEGKTNEQCVKDTRLLVGAYKDAGYNNFFVQSLEASICLAINPVASLTPDRVLYLGDGQTLNFREGMSGT</sequence>